<dbReference type="PROSITE" id="PS00092">
    <property type="entry name" value="N6_MTASE"/>
    <property type="match status" value="1"/>
</dbReference>
<feature type="region of interest" description="Disordered" evidence="5">
    <location>
        <begin position="215"/>
        <end position="250"/>
    </location>
</feature>
<dbReference type="Proteomes" id="UP000175684">
    <property type="component" value="Unassembled WGS sequence"/>
</dbReference>
<comment type="caution">
    <text evidence="7">The sequence shown here is derived from an EMBL/GenBank/DDBJ whole genome shotgun (WGS) entry which is preliminary data.</text>
</comment>
<dbReference type="InterPro" id="IPR001091">
    <property type="entry name" value="RM_Methyltransferase"/>
</dbReference>
<dbReference type="PRINTS" id="PR00508">
    <property type="entry name" value="S21N4MTFRASE"/>
</dbReference>
<evidence type="ECO:0000313" key="7">
    <source>
        <dbReference type="EMBL" id="OFA33800.1"/>
    </source>
</evidence>
<evidence type="ECO:0000256" key="5">
    <source>
        <dbReference type="SAM" id="MobiDB-lite"/>
    </source>
</evidence>
<keyword evidence="2 7" id="KW-0489">Methyltransferase</keyword>
<accession>A0A1E7XYE7</accession>
<evidence type="ECO:0000259" key="6">
    <source>
        <dbReference type="Pfam" id="PF01555"/>
    </source>
</evidence>
<organism evidence="7 8">
    <name type="scientific">Bifidobacterium adolescentis</name>
    <dbReference type="NCBI Taxonomy" id="1680"/>
    <lineage>
        <taxon>Bacteria</taxon>
        <taxon>Bacillati</taxon>
        <taxon>Actinomycetota</taxon>
        <taxon>Actinomycetes</taxon>
        <taxon>Bifidobacteriales</taxon>
        <taxon>Bifidobacteriaceae</taxon>
        <taxon>Bifidobacterium</taxon>
    </lineage>
</organism>
<feature type="compositionally biased region" description="Basic and acidic residues" evidence="5">
    <location>
        <begin position="215"/>
        <end position="233"/>
    </location>
</feature>
<evidence type="ECO:0000313" key="8">
    <source>
        <dbReference type="Proteomes" id="UP000175684"/>
    </source>
</evidence>
<name>A0A1E7XYE7_BIFAD</name>
<proteinExistence type="inferred from homology"/>
<dbReference type="Pfam" id="PF01555">
    <property type="entry name" value="N6_N4_Mtase"/>
    <property type="match status" value="1"/>
</dbReference>
<dbReference type="EC" id="2.1.1.-" evidence="4"/>
<keyword evidence="3" id="KW-0808">Transferase</keyword>
<feature type="compositionally biased region" description="Basic and acidic residues" evidence="5">
    <location>
        <begin position="241"/>
        <end position="250"/>
    </location>
</feature>
<protein>
    <recommendedName>
        <fullName evidence="4">Methyltransferase</fullName>
        <ecNumber evidence="4">2.1.1.-</ecNumber>
    </recommendedName>
</protein>
<dbReference type="InterPro" id="IPR029063">
    <property type="entry name" value="SAM-dependent_MTases_sf"/>
</dbReference>
<evidence type="ECO:0000256" key="3">
    <source>
        <dbReference type="ARBA" id="ARBA00022679"/>
    </source>
</evidence>
<dbReference type="GO" id="GO:0008170">
    <property type="term" value="F:N-methyltransferase activity"/>
    <property type="evidence" value="ECO:0007669"/>
    <property type="project" value="InterPro"/>
</dbReference>
<dbReference type="InterPro" id="IPR002052">
    <property type="entry name" value="DNA_methylase_N6_adenine_CS"/>
</dbReference>
<feature type="domain" description="DNA methylase N-4/N-6" evidence="6">
    <location>
        <begin position="334"/>
        <end position="392"/>
    </location>
</feature>
<dbReference type="Gene3D" id="3.40.50.150">
    <property type="entry name" value="Vaccinia Virus protein VP39"/>
    <property type="match status" value="2"/>
</dbReference>
<evidence type="ECO:0000256" key="2">
    <source>
        <dbReference type="ARBA" id="ARBA00022603"/>
    </source>
</evidence>
<dbReference type="GO" id="GO:0032259">
    <property type="term" value="P:methylation"/>
    <property type="evidence" value="ECO:0007669"/>
    <property type="project" value="UniProtKB-KW"/>
</dbReference>
<dbReference type="EMBL" id="MAXD01000011">
    <property type="protein sequence ID" value="OFA33800.1"/>
    <property type="molecule type" value="Genomic_DNA"/>
</dbReference>
<dbReference type="SUPFAM" id="SSF53335">
    <property type="entry name" value="S-adenosyl-L-methionine-dependent methyltransferases"/>
    <property type="match status" value="1"/>
</dbReference>
<gene>
    <name evidence="7" type="ORF">BBK15_09155</name>
</gene>
<evidence type="ECO:0000256" key="4">
    <source>
        <dbReference type="RuleBase" id="RU362026"/>
    </source>
</evidence>
<dbReference type="RefSeq" id="WP_070122943.1">
    <property type="nucleotide sequence ID" value="NZ_MAXD01000011.1"/>
</dbReference>
<dbReference type="InterPro" id="IPR002941">
    <property type="entry name" value="DNA_methylase_N4/N6"/>
</dbReference>
<evidence type="ECO:0000256" key="1">
    <source>
        <dbReference type="ARBA" id="ARBA00006594"/>
    </source>
</evidence>
<dbReference type="AlphaFoldDB" id="A0A1E7XYE7"/>
<comment type="similarity">
    <text evidence="1 4">Belongs to the N(4)/N(6)-methyltransferase family.</text>
</comment>
<sequence>MRPAFDYDGSAVYNIDARDLPSVLDGPVDAVVTDPPYELGLGTAGETARWDSTGIAFDPDFWHAILGVMRPGAFLFAFGSPRTWHRLACAVEDAGFLIRDQLCWLYASGMPKGEWGDHAVDRALGVSDPRASREAGSASLRGRRLKEGAYIPATPEASRWTGFNPALKPAWEPVVVAQRPREAMLGRNLLDHGTGALDVADAAVPADMAELGRRYERNSRLRDGDPRGGDVMRDTATPRPDAPRLDGRYPSDLVLDPRLDRLLPEGVPPFYFCPKASGADRPVVADAPMRRPVAGWPEQAARLGLRPDAPEVPASLLDAEAMACTTDAGVRRLAHPTVKPASLMRWLVRLSCHPGGLILDPFLGSGSTMAAARIEGRRCVGSELDTSYLPLIDARVRSTAAFDPLF</sequence>
<dbReference type="GO" id="GO:0003677">
    <property type="term" value="F:DNA binding"/>
    <property type="evidence" value="ECO:0007669"/>
    <property type="project" value="InterPro"/>
</dbReference>
<reference evidence="7 8" key="1">
    <citation type="submission" date="2016-07" db="EMBL/GenBank/DDBJ databases">
        <title>Draft Genome Sequence of Bifidobacterium adolescentis strain Km 4.</title>
        <authorList>
            <person name="Danilenko V.N."/>
        </authorList>
    </citation>
    <scope>NUCLEOTIDE SEQUENCE [LARGE SCALE GENOMIC DNA]</scope>
    <source>
        <strain evidence="7 8">Km 4</strain>
    </source>
</reference>
<dbReference type="OrthoDB" id="9773060at2"/>